<dbReference type="EMBL" id="JBHSTE010000007">
    <property type="protein sequence ID" value="MFC6334755.1"/>
    <property type="molecule type" value="Genomic_DNA"/>
</dbReference>
<protein>
    <submittedName>
        <fullName evidence="1">Uncharacterized protein</fullName>
    </submittedName>
</protein>
<dbReference type="RefSeq" id="WP_379237597.1">
    <property type="nucleotide sequence ID" value="NZ_JBHSTE010000007.1"/>
</dbReference>
<evidence type="ECO:0000313" key="2">
    <source>
        <dbReference type="Proteomes" id="UP001596233"/>
    </source>
</evidence>
<comment type="caution">
    <text evidence="1">The sequence shown here is derived from an EMBL/GenBank/DDBJ whole genome shotgun (WGS) entry which is preliminary data.</text>
</comment>
<reference evidence="2" key="1">
    <citation type="journal article" date="2019" name="Int. J. Syst. Evol. Microbiol.">
        <title>The Global Catalogue of Microorganisms (GCM) 10K type strain sequencing project: providing services to taxonomists for standard genome sequencing and annotation.</title>
        <authorList>
            <consortium name="The Broad Institute Genomics Platform"/>
            <consortium name="The Broad Institute Genome Sequencing Center for Infectious Disease"/>
            <person name="Wu L."/>
            <person name="Ma J."/>
        </authorList>
    </citation>
    <scope>NUCLEOTIDE SEQUENCE [LARGE SCALE GENOMIC DNA]</scope>
    <source>
        <strain evidence="2">PCU 280</strain>
    </source>
</reference>
<organism evidence="1 2">
    <name type="scientific">Paenibacillus septentrionalis</name>
    <dbReference type="NCBI Taxonomy" id="429342"/>
    <lineage>
        <taxon>Bacteria</taxon>
        <taxon>Bacillati</taxon>
        <taxon>Bacillota</taxon>
        <taxon>Bacilli</taxon>
        <taxon>Bacillales</taxon>
        <taxon>Paenibacillaceae</taxon>
        <taxon>Paenibacillus</taxon>
    </lineage>
</organism>
<accession>A0ABW1V7Z2</accession>
<gene>
    <name evidence="1" type="ORF">ACFP56_19150</name>
</gene>
<proteinExistence type="predicted"/>
<evidence type="ECO:0000313" key="1">
    <source>
        <dbReference type="EMBL" id="MFC6334755.1"/>
    </source>
</evidence>
<name>A0ABW1V7Z2_9BACL</name>
<keyword evidence="2" id="KW-1185">Reference proteome</keyword>
<sequence length="42" mass="4623">MYPASPSIKNNSGKGSVKIEKLSMIPVELLKQQEALRIVPVK</sequence>
<dbReference type="Proteomes" id="UP001596233">
    <property type="component" value="Unassembled WGS sequence"/>
</dbReference>